<dbReference type="EMBL" id="LAZR01035191">
    <property type="protein sequence ID" value="KKL28179.1"/>
    <property type="molecule type" value="Genomic_DNA"/>
</dbReference>
<comment type="caution">
    <text evidence="1">The sequence shown here is derived from an EMBL/GenBank/DDBJ whole genome shotgun (WGS) entry which is preliminary data.</text>
</comment>
<proteinExistence type="predicted"/>
<reference evidence="1" key="1">
    <citation type="journal article" date="2015" name="Nature">
        <title>Complex archaea that bridge the gap between prokaryotes and eukaryotes.</title>
        <authorList>
            <person name="Spang A."/>
            <person name="Saw J.H."/>
            <person name="Jorgensen S.L."/>
            <person name="Zaremba-Niedzwiedzka K."/>
            <person name="Martijn J."/>
            <person name="Lind A.E."/>
            <person name="van Eijk R."/>
            <person name="Schleper C."/>
            <person name="Guy L."/>
            <person name="Ettema T.J."/>
        </authorList>
    </citation>
    <scope>NUCLEOTIDE SEQUENCE</scope>
</reference>
<name>A0A0F9C1Z1_9ZZZZ</name>
<accession>A0A0F9C1Z1</accession>
<gene>
    <name evidence="1" type="ORF">LCGC14_2377770</name>
</gene>
<feature type="non-terminal residue" evidence="1">
    <location>
        <position position="97"/>
    </location>
</feature>
<organism evidence="1">
    <name type="scientific">marine sediment metagenome</name>
    <dbReference type="NCBI Taxonomy" id="412755"/>
    <lineage>
        <taxon>unclassified sequences</taxon>
        <taxon>metagenomes</taxon>
        <taxon>ecological metagenomes</taxon>
    </lineage>
</organism>
<protein>
    <submittedName>
        <fullName evidence="1">Uncharacterized protein</fullName>
    </submittedName>
</protein>
<dbReference type="AlphaFoldDB" id="A0A0F9C1Z1"/>
<evidence type="ECO:0000313" key="1">
    <source>
        <dbReference type="EMBL" id="KKL28179.1"/>
    </source>
</evidence>
<sequence>MAEQVTLYELSDEIKQRLKEKKFLGTPSEVKTAREEYKSGIKSNRSLGQKIRYEKVKAVDTLLSKSEREEARRKSIDLERERIDTKERRNRINMMKG</sequence>